<accession>A0A0F6MLB5</accession>
<sequence>MSAGLEAAKKLVDAAITYDPSVLDDRTDLVNKVVDAVNSVLSDLTKYQNDGSHLKPLVKDYVEGK</sequence>
<dbReference type="HOGENOM" id="CLU_2848522_0_0_12"/>
<dbReference type="RefSeq" id="WP_002693467.1">
    <property type="nucleotide sequence ID" value="NZ_CM001797.1"/>
</dbReference>
<gene>
    <name evidence="1" type="ORF">HMPREF9723_02356</name>
</gene>
<comment type="caution">
    <text evidence="1">The sequence shown here is derived from an EMBL/GenBank/DDBJ whole genome shotgun (WGS) entry which is preliminary data.</text>
</comment>
<reference evidence="1" key="1">
    <citation type="submission" date="2012-01" db="EMBL/GenBank/DDBJ databases">
        <title>The Genome Sequence of Treponema denticola OTK.</title>
        <authorList>
            <consortium name="The Broad Institute Genome Sequencing Platform"/>
            <person name="Earl A."/>
            <person name="Ward D."/>
            <person name="Feldgarden M."/>
            <person name="Gevers D."/>
            <person name="Blanton J.M."/>
            <person name="Fenno C.J."/>
            <person name="Baranova O.V."/>
            <person name="Mathney J."/>
            <person name="Dewhirst F.E."/>
            <person name="Izard J."/>
            <person name="Young S.K."/>
            <person name="Zeng Q."/>
            <person name="Gargeya S."/>
            <person name="Fitzgerald M."/>
            <person name="Haas B."/>
            <person name="Abouelleil A."/>
            <person name="Alvarado L."/>
            <person name="Arachchi H.M."/>
            <person name="Berlin A."/>
            <person name="Chapman S.B."/>
            <person name="Gearin G."/>
            <person name="Goldberg J."/>
            <person name="Griggs A."/>
            <person name="Gujja S."/>
            <person name="Hansen M."/>
            <person name="Heiman D."/>
            <person name="Howarth C."/>
            <person name="Larimer J."/>
            <person name="Lui A."/>
            <person name="MacDonald P.J.P."/>
            <person name="McCowen C."/>
            <person name="Montmayeur A."/>
            <person name="Murphy C."/>
            <person name="Neiman D."/>
            <person name="Pearson M."/>
            <person name="Priest M."/>
            <person name="Roberts A."/>
            <person name="Saif S."/>
            <person name="Shea T."/>
            <person name="Sisk P."/>
            <person name="Stolte C."/>
            <person name="Sykes S."/>
            <person name="Wortman J."/>
            <person name="Nusbaum C."/>
            <person name="Birren B."/>
        </authorList>
    </citation>
    <scope>NUCLEOTIDE SEQUENCE [LARGE SCALE GENOMIC DNA]</scope>
    <source>
        <strain evidence="1">OTK</strain>
    </source>
</reference>
<dbReference type="EMBL" id="AGDY01000010">
    <property type="protein sequence ID" value="EMB19659.1"/>
    <property type="molecule type" value="Genomic_DNA"/>
</dbReference>
<organism evidence="1">
    <name type="scientific">Treponema denticola OTK</name>
    <dbReference type="NCBI Taxonomy" id="999434"/>
    <lineage>
        <taxon>Bacteria</taxon>
        <taxon>Pseudomonadati</taxon>
        <taxon>Spirochaetota</taxon>
        <taxon>Spirochaetia</taxon>
        <taxon>Spirochaetales</taxon>
        <taxon>Treponemataceae</taxon>
        <taxon>Treponema</taxon>
    </lineage>
</organism>
<dbReference type="PATRIC" id="fig|999434.4.peg.2453"/>
<dbReference type="AlphaFoldDB" id="A0A0F6MLB5"/>
<dbReference type="Proteomes" id="UP000011701">
    <property type="component" value="Chromosome"/>
</dbReference>
<protein>
    <submittedName>
        <fullName evidence="1">Uncharacterized protein</fullName>
    </submittedName>
</protein>
<evidence type="ECO:0000313" key="1">
    <source>
        <dbReference type="EMBL" id="EMB19659.1"/>
    </source>
</evidence>
<proteinExistence type="predicted"/>
<name>A0A0F6MLB5_TREDN</name>